<proteinExistence type="predicted"/>
<sequence length="139" mass="15457">MMLTCPPKMTVKNTIIIPPNVPTFQIQTLKETECEALPASSNHVYVLELIALKSRHSATFRGQLGDYTVSYLSATQFPTVPGFSLPMLARASQLQRCRSKQSRNMDDSSDPCETVAMAIEFLASSRTSNTIFPCEGHWQ</sequence>
<gene>
    <name evidence="1" type="ORF">CCAE0312_LOCUS396</name>
</gene>
<accession>A0A7S1X9V7</accession>
<name>A0A7S1X9V7_9RHOD</name>
<dbReference type="AlphaFoldDB" id="A0A7S1X9V7"/>
<organism evidence="1">
    <name type="scientific">Compsopogon caeruleus</name>
    <dbReference type="NCBI Taxonomy" id="31354"/>
    <lineage>
        <taxon>Eukaryota</taxon>
        <taxon>Rhodophyta</taxon>
        <taxon>Compsopogonophyceae</taxon>
        <taxon>Compsopogonales</taxon>
        <taxon>Compsopogonaceae</taxon>
        <taxon>Compsopogon</taxon>
    </lineage>
</organism>
<evidence type="ECO:0000313" key="1">
    <source>
        <dbReference type="EMBL" id="CAD9221775.1"/>
    </source>
</evidence>
<reference evidence="1" key="1">
    <citation type="submission" date="2021-01" db="EMBL/GenBank/DDBJ databases">
        <authorList>
            <person name="Corre E."/>
            <person name="Pelletier E."/>
            <person name="Niang G."/>
            <person name="Scheremetjew M."/>
            <person name="Finn R."/>
            <person name="Kale V."/>
            <person name="Holt S."/>
            <person name="Cochrane G."/>
            <person name="Meng A."/>
            <person name="Brown T."/>
            <person name="Cohen L."/>
        </authorList>
    </citation>
    <scope>NUCLEOTIDE SEQUENCE</scope>
    <source>
        <strain evidence="1">SAG 36.94</strain>
    </source>
</reference>
<protein>
    <submittedName>
        <fullName evidence="1">Uncharacterized protein</fullName>
    </submittedName>
</protein>
<dbReference type="EMBL" id="HBGH01000786">
    <property type="protein sequence ID" value="CAD9221775.1"/>
    <property type="molecule type" value="Transcribed_RNA"/>
</dbReference>